<evidence type="ECO:0000313" key="1">
    <source>
        <dbReference type="EMBL" id="MBI2097019.1"/>
    </source>
</evidence>
<organism evidence="1 2">
    <name type="scientific">Candidatus Sungiibacteriota bacterium</name>
    <dbReference type="NCBI Taxonomy" id="2750080"/>
    <lineage>
        <taxon>Bacteria</taxon>
        <taxon>Candidatus Sungiibacteriota</taxon>
    </lineage>
</organism>
<name>A0A931SBS7_9BACT</name>
<dbReference type="EMBL" id="JACOZA010000072">
    <property type="protein sequence ID" value="MBI2097019.1"/>
    <property type="molecule type" value="Genomic_DNA"/>
</dbReference>
<gene>
    <name evidence="1" type="ORF">HYT40_02615</name>
</gene>
<proteinExistence type="predicted"/>
<accession>A0A931SBS7</accession>
<evidence type="ECO:0000313" key="2">
    <source>
        <dbReference type="Proteomes" id="UP000724148"/>
    </source>
</evidence>
<sequence>MAHKIGVVRVTKFTKWTLLRLVREILRDQDKGVNPEAKLGQLKEAYRQNPVWVADALYRLRRKYAGVPKLFEDLYKDSRARRLPIGAVDGRIRVTRIARRTFRAPRPLARKGDRHGA</sequence>
<reference evidence="1" key="1">
    <citation type="submission" date="2020-07" db="EMBL/GenBank/DDBJ databases">
        <title>Huge and variable diversity of episymbiotic CPR bacteria and DPANN archaea in groundwater ecosystems.</title>
        <authorList>
            <person name="He C.Y."/>
            <person name="Keren R."/>
            <person name="Whittaker M."/>
            <person name="Farag I.F."/>
            <person name="Doudna J."/>
            <person name="Cate J.H.D."/>
            <person name="Banfield J.F."/>
        </authorList>
    </citation>
    <scope>NUCLEOTIDE SEQUENCE</scope>
    <source>
        <strain evidence="1">NC_groundwater_193_Ag_S-0.1um_51_7</strain>
    </source>
</reference>
<protein>
    <submittedName>
        <fullName evidence="1">Uncharacterized protein</fullName>
    </submittedName>
</protein>
<comment type="caution">
    <text evidence="1">The sequence shown here is derived from an EMBL/GenBank/DDBJ whole genome shotgun (WGS) entry which is preliminary data.</text>
</comment>
<dbReference type="AlphaFoldDB" id="A0A931SBS7"/>
<dbReference type="Proteomes" id="UP000724148">
    <property type="component" value="Unassembled WGS sequence"/>
</dbReference>